<comment type="caution">
    <text evidence="2">The sequence shown here is derived from an EMBL/GenBank/DDBJ whole genome shotgun (WGS) entry which is preliminary data.</text>
</comment>
<accession>A0A399D9Z2</accession>
<feature type="transmembrane region" description="Helical" evidence="1">
    <location>
        <begin position="338"/>
        <end position="356"/>
    </location>
</feature>
<evidence type="ECO:0000256" key="1">
    <source>
        <dbReference type="SAM" id="Phobius"/>
    </source>
</evidence>
<feature type="transmembrane region" description="Helical" evidence="1">
    <location>
        <begin position="79"/>
        <end position="103"/>
    </location>
</feature>
<proteinExistence type="predicted"/>
<dbReference type="AlphaFoldDB" id="A0A399D9Z2"/>
<keyword evidence="1" id="KW-0472">Membrane</keyword>
<dbReference type="OrthoDB" id="1467004at2"/>
<feature type="transmembrane region" description="Helical" evidence="1">
    <location>
        <begin position="278"/>
        <end position="300"/>
    </location>
</feature>
<evidence type="ECO:0000313" key="2">
    <source>
        <dbReference type="EMBL" id="RIH66880.1"/>
    </source>
</evidence>
<feature type="transmembrane region" description="Helical" evidence="1">
    <location>
        <begin position="115"/>
        <end position="136"/>
    </location>
</feature>
<keyword evidence="3" id="KW-1185">Reference proteome</keyword>
<dbReference type="Proteomes" id="UP000266441">
    <property type="component" value="Unassembled WGS sequence"/>
</dbReference>
<feature type="transmembrane region" description="Helical" evidence="1">
    <location>
        <begin position="156"/>
        <end position="183"/>
    </location>
</feature>
<protein>
    <recommendedName>
        <fullName evidence="4">Glycosyltransferase RgtA/B/C/D-like domain-containing protein</fullName>
    </recommendedName>
</protein>
<organism evidence="2 3">
    <name type="scientific">Mariniphaga sediminis</name>
    <dbReference type="NCBI Taxonomy" id="1628158"/>
    <lineage>
        <taxon>Bacteria</taxon>
        <taxon>Pseudomonadati</taxon>
        <taxon>Bacteroidota</taxon>
        <taxon>Bacteroidia</taxon>
        <taxon>Marinilabiliales</taxon>
        <taxon>Prolixibacteraceae</taxon>
        <taxon>Mariniphaga</taxon>
    </lineage>
</organism>
<dbReference type="EMBL" id="QWET01000001">
    <property type="protein sequence ID" value="RIH66880.1"/>
    <property type="molecule type" value="Genomic_DNA"/>
</dbReference>
<keyword evidence="1" id="KW-0812">Transmembrane</keyword>
<name>A0A399D9Z2_9BACT</name>
<feature type="transmembrane region" description="Helical" evidence="1">
    <location>
        <begin position="190"/>
        <end position="211"/>
    </location>
</feature>
<feature type="transmembrane region" description="Helical" evidence="1">
    <location>
        <begin position="306"/>
        <end position="326"/>
    </location>
</feature>
<gene>
    <name evidence="2" type="ORF">D1164_00130</name>
</gene>
<feature type="transmembrane region" description="Helical" evidence="1">
    <location>
        <begin position="245"/>
        <end position="266"/>
    </location>
</feature>
<feature type="transmembrane region" description="Helical" evidence="1">
    <location>
        <begin position="14"/>
        <end position="36"/>
    </location>
</feature>
<evidence type="ECO:0008006" key="4">
    <source>
        <dbReference type="Google" id="ProtNLM"/>
    </source>
</evidence>
<evidence type="ECO:0000313" key="3">
    <source>
        <dbReference type="Proteomes" id="UP000266441"/>
    </source>
</evidence>
<keyword evidence="1" id="KW-1133">Transmembrane helix</keyword>
<sequence length="482" mass="55864">MSDKFFSHPVMKSINNYLAFALIGLSAIFFILFSVFSDGNWGGADSYVHYRIARYAVNYPHLFLDLWGKPVFNILSSPFAQFGFLGIKIFNVVVALLSSYLVYDIARMHNWHGRYVAILMLLFAPIYFIIIPSALTEPLFGLVLVGAVWLFFKDRFVLSAIVISLIPFARNEGFVLIPLFLVAYLMKRSYIAIPFLLTGFLFFSLVGWPVYDNFFWIFPQSQGGGDLGIYGRGPLFHYVHSIDKILGYPILIFWLIGFLFSFFSVLKRFKKITNEHYFFLLVVGGFLTYFAAHSVVRWLWEGRSLGLIRVIAGVVPLAALVGARGLHELLNFFWKKKLLSNVFITVSAILIVVHPFNKYPVPIPTSWEEQLIKISCNWLKEENLDDHLIYFYDPLIPHYLDKNPYDRQQVHELIDDRVNPENGIPTDAIIIWDAHFGPNEGQLPLDRLLHNEHFELLKKFVPEHPFKTLNAYDYEIYIFRRK</sequence>
<dbReference type="RefSeq" id="WP_119347906.1">
    <property type="nucleotide sequence ID" value="NZ_QWET01000001.1"/>
</dbReference>
<reference evidence="2 3" key="1">
    <citation type="journal article" date="2015" name="Int. J. Syst. Evol. Microbiol.">
        <title>Mariniphaga sediminis sp. nov., isolated from coastal sediment.</title>
        <authorList>
            <person name="Wang F.Q."/>
            <person name="Shen Q.Y."/>
            <person name="Chen G.J."/>
            <person name="Du Z.J."/>
        </authorList>
    </citation>
    <scope>NUCLEOTIDE SEQUENCE [LARGE SCALE GENOMIC DNA]</scope>
    <source>
        <strain evidence="2 3">SY21</strain>
    </source>
</reference>